<accession>A0A9P0A020</accession>
<dbReference type="SUPFAM" id="SSF57667">
    <property type="entry name" value="beta-beta-alpha zinc fingers"/>
    <property type="match status" value="1"/>
</dbReference>
<evidence type="ECO:0000313" key="4">
    <source>
        <dbReference type="Proteomes" id="UP001152759"/>
    </source>
</evidence>
<gene>
    <name evidence="3" type="ORF">BEMITA_LOCUS928</name>
</gene>
<dbReference type="Pfam" id="PF00096">
    <property type="entry name" value="zf-C2H2"/>
    <property type="match status" value="1"/>
</dbReference>
<evidence type="ECO:0000313" key="3">
    <source>
        <dbReference type="EMBL" id="CAH0381259.1"/>
    </source>
</evidence>
<sequence>MSLLKAAGAETGSLPRQRELYNCLTCDRKYSYKTTLSRHLKFECGKAPRFQCSLCNYRSAQKNNVLRHIRSYHGALHPSPTVLDLTYTNFGIV</sequence>
<name>A0A9P0A020_BEMTA</name>
<protein>
    <recommendedName>
        <fullName evidence="2">C2H2-type domain-containing protein</fullName>
    </recommendedName>
</protein>
<dbReference type="EMBL" id="OU963862">
    <property type="protein sequence ID" value="CAH0381259.1"/>
    <property type="molecule type" value="Genomic_DNA"/>
</dbReference>
<dbReference type="Proteomes" id="UP001152759">
    <property type="component" value="Chromosome 1"/>
</dbReference>
<feature type="domain" description="C2H2-type" evidence="2">
    <location>
        <begin position="50"/>
        <end position="78"/>
    </location>
</feature>
<reference evidence="3" key="1">
    <citation type="submission" date="2021-12" db="EMBL/GenBank/DDBJ databases">
        <authorList>
            <person name="King R."/>
        </authorList>
    </citation>
    <scope>NUCLEOTIDE SEQUENCE</scope>
</reference>
<dbReference type="PROSITE" id="PS50157">
    <property type="entry name" value="ZINC_FINGER_C2H2_2"/>
    <property type="match status" value="2"/>
</dbReference>
<proteinExistence type="predicted"/>
<evidence type="ECO:0000256" key="1">
    <source>
        <dbReference type="PROSITE-ProRule" id="PRU00042"/>
    </source>
</evidence>
<dbReference type="InterPro" id="IPR013087">
    <property type="entry name" value="Znf_C2H2_type"/>
</dbReference>
<keyword evidence="4" id="KW-1185">Reference proteome</keyword>
<evidence type="ECO:0000259" key="2">
    <source>
        <dbReference type="PROSITE" id="PS50157"/>
    </source>
</evidence>
<dbReference type="InterPro" id="IPR036236">
    <property type="entry name" value="Znf_C2H2_sf"/>
</dbReference>
<dbReference type="Pfam" id="PF13909">
    <property type="entry name" value="zf-H2C2_5"/>
    <property type="match status" value="1"/>
</dbReference>
<dbReference type="AlphaFoldDB" id="A0A9P0A020"/>
<dbReference type="GO" id="GO:0008270">
    <property type="term" value="F:zinc ion binding"/>
    <property type="evidence" value="ECO:0007669"/>
    <property type="project" value="UniProtKB-KW"/>
</dbReference>
<keyword evidence="1" id="KW-0863">Zinc-finger</keyword>
<dbReference type="Gene3D" id="3.30.160.60">
    <property type="entry name" value="Classic Zinc Finger"/>
    <property type="match status" value="1"/>
</dbReference>
<dbReference type="SMART" id="SM00355">
    <property type="entry name" value="ZnF_C2H2"/>
    <property type="match status" value="2"/>
</dbReference>
<keyword evidence="1" id="KW-0862">Zinc</keyword>
<feature type="domain" description="C2H2-type" evidence="2">
    <location>
        <begin position="21"/>
        <end position="48"/>
    </location>
</feature>
<keyword evidence="1" id="KW-0479">Metal-binding</keyword>
<organism evidence="3 4">
    <name type="scientific">Bemisia tabaci</name>
    <name type="common">Sweetpotato whitefly</name>
    <name type="synonym">Aleurodes tabaci</name>
    <dbReference type="NCBI Taxonomy" id="7038"/>
    <lineage>
        <taxon>Eukaryota</taxon>
        <taxon>Metazoa</taxon>
        <taxon>Ecdysozoa</taxon>
        <taxon>Arthropoda</taxon>
        <taxon>Hexapoda</taxon>
        <taxon>Insecta</taxon>
        <taxon>Pterygota</taxon>
        <taxon>Neoptera</taxon>
        <taxon>Paraneoptera</taxon>
        <taxon>Hemiptera</taxon>
        <taxon>Sternorrhyncha</taxon>
        <taxon>Aleyrodoidea</taxon>
        <taxon>Aleyrodidae</taxon>
        <taxon>Aleyrodinae</taxon>
        <taxon>Bemisia</taxon>
    </lineage>
</organism>